<evidence type="ECO:0000313" key="2">
    <source>
        <dbReference type="EMBL" id="SEU23695.1"/>
    </source>
</evidence>
<dbReference type="NCBIfam" id="NF033540">
    <property type="entry name" value="transpos_IS701"/>
    <property type="match status" value="1"/>
</dbReference>
<dbReference type="STRING" id="460384.SAMN05216313_1931"/>
<dbReference type="PANTHER" id="PTHR33627:SF1">
    <property type="entry name" value="TRANSPOSASE"/>
    <property type="match status" value="1"/>
</dbReference>
<dbReference type="AlphaFoldDB" id="A0A1I0KGS9"/>
<name>A0A1I0KGS9_9FIRM</name>
<sequence>MMINTAYDPRLLEQWAVDLNSTQEIEQCLEPYLHQYDCAFTSQKQSKHFANFVRGLLSPLDRKSIEPIALHLAGEKSVRPMQQFFTRAPLKEDDILDTYQQLLAAQLNHTGSMLSVDDTSFVKKGTHSIGVKRQYCGRLGKRENCQVGVFLSYAGDSGYGLVDYELYIPQEWFQDSHQDLRTRCRLPEQRRFLTKNQIAQNLLNHAFETGRFQAQWIGCDAAYGCDHAFLDGLKLPGEVWYFAATNAKEQVFLEQPQICNPEPGKNRGRPKKHPIWTLQPVSVKSIAEDPAAPWEQVTLAEGSKGPILAQRFMLRVVACRKDGNRNYLKPGKEVWLYIRKYEDGTIKYFVSNAPQDIPCAELDRAATLRWPIEQCFEECKSYLGMTHYEGCSYPGWKRHILFVMIAHLFTTQIRENVKKRGSL</sequence>
<dbReference type="InterPro" id="IPR039365">
    <property type="entry name" value="IS701-like"/>
</dbReference>
<dbReference type="InterPro" id="IPR012337">
    <property type="entry name" value="RNaseH-like_sf"/>
</dbReference>
<dbReference type="GeneID" id="93278702"/>
<dbReference type="PANTHER" id="PTHR33627">
    <property type="entry name" value="TRANSPOSASE"/>
    <property type="match status" value="1"/>
</dbReference>
<accession>A0A1I0KGS9</accession>
<dbReference type="EMBL" id="FOIM01000093">
    <property type="protein sequence ID" value="SEU23695.1"/>
    <property type="molecule type" value="Genomic_DNA"/>
</dbReference>
<dbReference type="InterPro" id="IPR038721">
    <property type="entry name" value="IS701-like_DDE_dom"/>
</dbReference>
<dbReference type="SUPFAM" id="SSF53098">
    <property type="entry name" value="Ribonuclease H-like"/>
    <property type="match status" value="1"/>
</dbReference>
<organism evidence="2 3">
    <name type="scientific">Enterocloster lavalensis</name>
    <dbReference type="NCBI Taxonomy" id="460384"/>
    <lineage>
        <taxon>Bacteria</taxon>
        <taxon>Bacillati</taxon>
        <taxon>Bacillota</taxon>
        <taxon>Clostridia</taxon>
        <taxon>Lachnospirales</taxon>
        <taxon>Lachnospiraceae</taxon>
        <taxon>Enterocloster</taxon>
    </lineage>
</organism>
<protein>
    <submittedName>
        <fullName evidence="2">SRSO17 transposase</fullName>
    </submittedName>
</protein>
<reference evidence="3" key="1">
    <citation type="submission" date="2016-10" db="EMBL/GenBank/DDBJ databases">
        <authorList>
            <person name="Varghese N."/>
            <person name="Submissions S."/>
        </authorList>
    </citation>
    <scope>NUCLEOTIDE SEQUENCE [LARGE SCALE GENOMIC DNA]</scope>
    <source>
        <strain evidence="3">NLAE-zl-G277</strain>
    </source>
</reference>
<keyword evidence="3" id="KW-1185">Reference proteome</keyword>
<evidence type="ECO:0000259" key="1">
    <source>
        <dbReference type="Pfam" id="PF13546"/>
    </source>
</evidence>
<dbReference type="RefSeq" id="WP_092372105.1">
    <property type="nucleotide sequence ID" value="NZ_DAINWJ010000100.1"/>
</dbReference>
<evidence type="ECO:0000313" key="3">
    <source>
        <dbReference type="Proteomes" id="UP000198508"/>
    </source>
</evidence>
<proteinExistence type="predicted"/>
<gene>
    <name evidence="2" type="ORF">SAMN05216313_1931</name>
</gene>
<dbReference type="Proteomes" id="UP000198508">
    <property type="component" value="Unassembled WGS sequence"/>
</dbReference>
<dbReference type="Pfam" id="PF13546">
    <property type="entry name" value="DDE_5"/>
    <property type="match status" value="1"/>
</dbReference>
<feature type="domain" description="Transposase IS701-like DDE" evidence="1">
    <location>
        <begin position="38"/>
        <end position="306"/>
    </location>
</feature>